<dbReference type="EMBL" id="CP036273">
    <property type="protein sequence ID" value="QDU18387.1"/>
    <property type="molecule type" value="Genomic_DNA"/>
</dbReference>
<dbReference type="Proteomes" id="UP000319576">
    <property type="component" value="Chromosome"/>
</dbReference>
<protein>
    <submittedName>
        <fullName evidence="2">Uncharacterized protein</fullName>
    </submittedName>
</protein>
<evidence type="ECO:0000256" key="1">
    <source>
        <dbReference type="SAM" id="Phobius"/>
    </source>
</evidence>
<name>A0A517XLJ9_9BACT</name>
<sequence length="270" mass="28898">MTPRAAFLRALPGHGFTPPDGAVPTGDAVTQFAADVRAFTAEFWAMPPAERRTRWEALSTRATGPAAAWLAELGDGLDVTPATQPESDAAAVAAVARELVTVPPRARAARRTAWLVGCAASFPRWRAAGRAACLADPALAELDARLIAALAARHPPARVALDPWVEYQNRARARRQWADRVASVVGYAAGLLFAVSLVVFFVAVRSAPIERPAPAPALRPPPPRARVAPTNPFTAAEAEALAAYERNGWDRPVPRRYDEWVRAGRPAGVN</sequence>
<reference evidence="2 3" key="1">
    <citation type="submission" date="2019-02" db="EMBL/GenBank/DDBJ databases">
        <title>Deep-cultivation of Planctomycetes and their phenomic and genomic characterization uncovers novel biology.</title>
        <authorList>
            <person name="Wiegand S."/>
            <person name="Jogler M."/>
            <person name="Boedeker C."/>
            <person name="Pinto D."/>
            <person name="Vollmers J."/>
            <person name="Rivas-Marin E."/>
            <person name="Kohn T."/>
            <person name="Peeters S.H."/>
            <person name="Heuer A."/>
            <person name="Rast P."/>
            <person name="Oberbeckmann S."/>
            <person name="Bunk B."/>
            <person name="Jeske O."/>
            <person name="Meyerdierks A."/>
            <person name="Storesund J.E."/>
            <person name="Kallscheuer N."/>
            <person name="Luecker S."/>
            <person name="Lage O.M."/>
            <person name="Pohl T."/>
            <person name="Merkel B.J."/>
            <person name="Hornburger P."/>
            <person name="Mueller R.-W."/>
            <person name="Bruemmer F."/>
            <person name="Labrenz M."/>
            <person name="Spormann A.M."/>
            <person name="Op den Camp H."/>
            <person name="Overmann J."/>
            <person name="Amann R."/>
            <person name="Jetten M.S.M."/>
            <person name="Mascher T."/>
            <person name="Medema M.H."/>
            <person name="Devos D.P."/>
            <person name="Kaster A.-K."/>
            <person name="Ovreas L."/>
            <person name="Rohde M."/>
            <person name="Galperin M.Y."/>
            <person name="Jogler C."/>
        </authorList>
    </citation>
    <scope>NUCLEOTIDE SEQUENCE [LARGE SCALE GENOMIC DNA]</scope>
    <source>
        <strain evidence="2 3">ETA_A1</strain>
    </source>
</reference>
<evidence type="ECO:0000313" key="2">
    <source>
        <dbReference type="EMBL" id="QDU18387.1"/>
    </source>
</evidence>
<evidence type="ECO:0000313" key="3">
    <source>
        <dbReference type="Proteomes" id="UP000319576"/>
    </source>
</evidence>
<proteinExistence type="predicted"/>
<feature type="transmembrane region" description="Helical" evidence="1">
    <location>
        <begin position="181"/>
        <end position="204"/>
    </location>
</feature>
<organism evidence="2 3">
    <name type="scientific">Urbifossiella limnaea</name>
    <dbReference type="NCBI Taxonomy" id="2528023"/>
    <lineage>
        <taxon>Bacteria</taxon>
        <taxon>Pseudomonadati</taxon>
        <taxon>Planctomycetota</taxon>
        <taxon>Planctomycetia</taxon>
        <taxon>Gemmatales</taxon>
        <taxon>Gemmataceae</taxon>
        <taxon>Urbifossiella</taxon>
    </lineage>
</organism>
<accession>A0A517XLJ9</accession>
<keyword evidence="1" id="KW-0472">Membrane</keyword>
<gene>
    <name evidence="2" type="ORF">ETAA1_02730</name>
</gene>
<keyword evidence="1" id="KW-1133">Transmembrane helix</keyword>
<dbReference type="KEGG" id="uli:ETAA1_02730"/>
<keyword evidence="3" id="KW-1185">Reference proteome</keyword>
<dbReference type="RefSeq" id="WP_145233635.1">
    <property type="nucleotide sequence ID" value="NZ_CP036273.1"/>
</dbReference>
<dbReference type="OrthoDB" id="302728at2"/>
<dbReference type="AlphaFoldDB" id="A0A517XLJ9"/>
<keyword evidence="1" id="KW-0812">Transmembrane</keyword>